<dbReference type="GO" id="GO:0016787">
    <property type="term" value="F:hydrolase activity"/>
    <property type="evidence" value="ECO:0007669"/>
    <property type="project" value="UniProtKB-KW"/>
</dbReference>
<dbReference type="EMBL" id="CM018046">
    <property type="protein sequence ID" value="KAA8525622.1"/>
    <property type="molecule type" value="Genomic_DNA"/>
</dbReference>
<dbReference type="SUPFAM" id="SSF54160">
    <property type="entry name" value="Chromo domain-like"/>
    <property type="match status" value="1"/>
</dbReference>
<gene>
    <name evidence="9" type="ORF">F0562_007496</name>
</gene>
<reference evidence="9 10" key="1">
    <citation type="submission" date="2019-09" db="EMBL/GenBank/DDBJ databases">
        <title>A chromosome-level genome assembly of the Chinese tupelo Nyssa sinensis.</title>
        <authorList>
            <person name="Yang X."/>
            <person name="Kang M."/>
            <person name="Yang Y."/>
            <person name="Xiong H."/>
            <person name="Wang M."/>
            <person name="Zhang Z."/>
            <person name="Wang Z."/>
            <person name="Wu H."/>
            <person name="Ma T."/>
            <person name="Liu J."/>
            <person name="Xi Z."/>
        </authorList>
    </citation>
    <scope>NUCLEOTIDE SEQUENCE [LARGE SCALE GENOMIC DNA]</scope>
    <source>
        <strain evidence="9">J267</strain>
        <tissue evidence="9">Leaf</tissue>
    </source>
</reference>
<dbReference type="GO" id="GO:0004519">
    <property type="term" value="F:endonuclease activity"/>
    <property type="evidence" value="ECO:0007669"/>
    <property type="project" value="UniProtKB-KW"/>
</dbReference>
<evidence type="ECO:0000256" key="7">
    <source>
        <dbReference type="SAM" id="MobiDB-lite"/>
    </source>
</evidence>
<dbReference type="PANTHER" id="PTHR34072">
    <property type="entry name" value="ENZYMATIC POLYPROTEIN-RELATED"/>
    <property type="match status" value="1"/>
</dbReference>
<evidence type="ECO:0000256" key="3">
    <source>
        <dbReference type="ARBA" id="ARBA00022722"/>
    </source>
</evidence>
<evidence type="ECO:0000256" key="1">
    <source>
        <dbReference type="ARBA" id="ARBA00022679"/>
    </source>
</evidence>
<dbReference type="Pfam" id="PF17917">
    <property type="entry name" value="RT_RNaseH"/>
    <property type="match status" value="1"/>
</dbReference>
<dbReference type="AlphaFoldDB" id="A0A5J5A6Y3"/>
<evidence type="ECO:0000256" key="2">
    <source>
        <dbReference type="ARBA" id="ARBA00022695"/>
    </source>
</evidence>
<dbReference type="CDD" id="cd09274">
    <property type="entry name" value="RNase_HI_RT_Ty3"/>
    <property type="match status" value="1"/>
</dbReference>
<feature type="domain" description="Reverse transcriptase RNase H-like" evidence="8">
    <location>
        <begin position="1"/>
        <end position="52"/>
    </location>
</feature>
<protein>
    <recommendedName>
        <fullName evidence="8">Reverse transcriptase RNase H-like domain-containing protein</fullName>
    </recommendedName>
</protein>
<feature type="compositionally biased region" description="Basic and acidic residues" evidence="7">
    <location>
        <begin position="153"/>
        <end position="166"/>
    </location>
</feature>
<evidence type="ECO:0000313" key="10">
    <source>
        <dbReference type="Proteomes" id="UP000325577"/>
    </source>
</evidence>
<keyword evidence="1" id="KW-0808">Transferase</keyword>
<keyword evidence="5" id="KW-0378">Hydrolase</keyword>
<dbReference type="PANTHER" id="PTHR34072:SF55">
    <property type="entry name" value="DNA_RNA POLYMERASES SUPERFAMILY PROTEIN"/>
    <property type="match status" value="1"/>
</dbReference>
<evidence type="ECO:0000256" key="4">
    <source>
        <dbReference type="ARBA" id="ARBA00022759"/>
    </source>
</evidence>
<dbReference type="InterPro" id="IPR043502">
    <property type="entry name" value="DNA/RNA_pol_sf"/>
</dbReference>
<dbReference type="InterPro" id="IPR041373">
    <property type="entry name" value="RT_RNaseH"/>
</dbReference>
<keyword evidence="4" id="KW-0255">Endonuclease</keyword>
<proteinExistence type="predicted"/>
<evidence type="ECO:0000256" key="6">
    <source>
        <dbReference type="ARBA" id="ARBA00022918"/>
    </source>
</evidence>
<keyword evidence="3" id="KW-0540">Nuclease</keyword>
<dbReference type="InterPro" id="IPR016197">
    <property type="entry name" value="Chromo-like_dom_sf"/>
</dbReference>
<accession>A0A5J5A6Y3</accession>
<dbReference type="SUPFAM" id="SSF56672">
    <property type="entry name" value="DNA/RNA polymerases"/>
    <property type="match status" value="1"/>
</dbReference>
<dbReference type="GO" id="GO:0003964">
    <property type="term" value="F:RNA-directed DNA polymerase activity"/>
    <property type="evidence" value="ECO:0007669"/>
    <property type="project" value="UniProtKB-KW"/>
</dbReference>
<keyword evidence="6" id="KW-0695">RNA-directed DNA polymerase</keyword>
<evidence type="ECO:0000313" key="9">
    <source>
        <dbReference type="EMBL" id="KAA8525622.1"/>
    </source>
</evidence>
<sequence>MLAIVEAIRLWRPYLLGKKFFILTDQRSLKYFVEQRVATPEQQKWVIKLMGYDYEIVYRPGHENSAMDALSRKSGELVMPSEELPPVTDEGTVILEPQNILDTCWVKRGNKFDEENLVQWKHRPVEDATWETHQSLLEWFPSMDLGDKRPLHGEVIDRPRRSERGHKPNAKYLG</sequence>
<feature type="region of interest" description="Disordered" evidence="7">
    <location>
        <begin position="153"/>
        <end position="174"/>
    </location>
</feature>
<organism evidence="9 10">
    <name type="scientific">Nyssa sinensis</name>
    <dbReference type="NCBI Taxonomy" id="561372"/>
    <lineage>
        <taxon>Eukaryota</taxon>
        <taxon>Viridiplantae</taxon>
        <taxon>Streptophyta</taxon>
        <taxon>Embryophyta</taxon>
        <taxon>Tracheophyta</taxon>
        <taxon>Spermatophyta</taxon>
        <taxon>Magnoliopsida</taxon>
        <taxon>eudicotyledons</taxon>
        <taxon>Gunneridae</taxon>
        <taxon>Pentapetalae</taxon>
        <taxon>asterids</taxon>
        <taxon>Cornales</taxon>
        <taxon>Nyssaceae</taxon>
        <taxon>Nyssa</taxon>
    </lineage>
</organism>
<keyword evidence="10" id="KW-1185">Reference proteome</keyword>
<keyword evidence="2" id="KW-0548">Nucleotidyltransferase</keyword>
<name>A0A5J5A6Y3_9ASTE</name>
<evidence type="ECO:0000259" key="8">
    <source>
        <dbReference type="Pfam" id="PF17917"/>
    </source>
</evidence>
<dbReference type="OrthoDB" id="1729769at2759"/>
<dbReference type="Proteomes" id="UP000325577">
    <property type="component" value="Linkage Group LG3"/>
</dbReference>
<evidence type="ECO:0000256" key="5">
    <source>
        <dbReference type="ARBA" id="ARBA00022801"/>
    </source>
</evidence>